<dbReference type="InterPro" id="IPR027417">
    <property type="entry name" value="P-loop_NTPase"/>
</dbReference>
<dbReference type="InterPro" id="IPR056884">
    <property type="entry name" value="NPHP3-like_N"/>
</dbReference>
<sequence>MYPGGPTMYNYIIGGSGGAGGGGYERGVGGAGGYGMGPSLNFDICPIGNFTMNNNVWQGERGIDIMHRTVALEAIHNSAESYPQPRCHPETRTRMLKDLRDWTSDPDSETTVLWLYGPAGVGKSAIMQTLAGQLKDAGVLGGSFFFKRGHATRGNAKTLFTTVAYQLALSVPSLRAPISQIVESDPSIVALSIEVQMQNVISKPSRSNWNFNQDSIIILIDGLDECEGHNIQVQILRLIQQSSSQDPSPLGFIIASRPEPHICQVFDSSSFHYRPFNIEQSFHDVRKYLRDEFSRIHRDHLTMQNVSLPWPEYNADEEDNTGLASELSSLADDNLDDPAELESLRESLASFSSATSVPSSIDLQTEEDWEDIDMDDDTEYGDAAVYGNFKLSTDVLAKIHTCIKEVSLPTWVARLPDNLGKKHGKLKAEQYLTLFAAILPLVIPETPLTENEETSEKMLQGFSDLAACTNIVASFEASDSEAEAFTSHYIAYHKHVQQVFPDCKEPPNFHYAMHNEALLKYWGPLPGVAITSWLENLSAPADVIQLWEDYAFMFSINIMDRHSQGPSVKHDVLPSPELVRILVSMGFLCCRLWELPTKLDLTWTDLRTTLCSLRPKSVGDEHTLPIHQLQTTSSLWAARDLVLELIRKMVTNHIDSDKGVKPSASRHAVWMYNVYPYICDLEKAYITSQSVSIMQKDNFIDHLSKQVSPRDPYFISHQTVSSLHGTLSWALVYPTFRDMVLLPEWCTAETHSFYYR</sequence>
<dbReference type="SUPFAM" id="SSF52540">
    <property type="entry name" value="P-loop containing nucleoside triphosphate hydrolases"/>
    <property type="match status" value="1"/>
</dbReference>
<dbReference type="PANTHER" id="PTHR10039">
    <property type="entry name" value="AMELOGENIN"/>
    <property type="match status" value="1"/>
</dbReference>
<keyword evidence="1" id="KW-0677">Repeat</keyword>
<comment type="caution">
    <text evidence="3">The sequence shown here is derived from an EMBL/GenBank/DDBJ whole genome shotgun (WGS) entry which is preliminary data.</text>
</comment>
<dbReference type="AlphaFoldDB" id="A0A8H6Z9T9"/>
<organism evidence="3 4">
    <name type="scientific">Mycena sanguinolenta</name>
    <dbReference type="NCBI Taxonomy" id="230812"/>
    <lineage>
        <taxon>Eukaryota</taxon>
        <taxon>Fungi</taxon>
        <taxon>Dikarya</taxon>
        <taxon>Basidiomycota</taxon>
        <taxon>Agaricomycotina</taxon>
        <taxon>Agaricomycetes</taxon>
        <taxon>Agaricomycetidae</taxon>
        <taxon>Agaricales</taxon>
        <taxon>Marasmiineae</taxon>
        <taxon>Mycenaceae</taxon>
        <taxon>Mycena</taxon>
    </lineage>
</organism>
<evidence type="ECO:0000259" key="2">
    <source>
        <dbReference type="PROSITE" id="PS50837"/>
    </source>
</evidence>
<dbReference type="EMBL" id="JACAZH010000003">
    <property type="protein sequence ID" value="KAF7372976.1"/>
    <property type="molecule type" value="Genomic_DNA"/>
</dbReference>
<dbReference type="OrthoDB" id="5967843at2759"/>
<dbReference type="Gene3D" id="3.40.50.300">
    <property type="entry name" value="P-loop containing nucleotide triphosphate hydrolases"/>
    <property type="match status" value="1"/>
</dbReference>
<evidence type="ECO:0000256" key="1">
    <source>
        <dbReference type="ARBA" id="ARBA00022737"/>
    </source>
</evidence>
<gene>
    <name evidence="3" type="ORF">MSAN_00504900</name>
</gene>
<feature type="domain" description="NACHT" evidence="2">
    <location>
        <begin position="111"/>
        <end position="258"/>
    </location>
</feature>
<evidence type="ECO:0000313" key="4">
    <source>
        <dbReference type="Proteomes" id="UP000623467"/>
    </source>
</evidence>
<dbReference type="Proteomes" id="UP000623467">
    <property type="component" value="Unassembled WGS sequence"/>
</dbReference>
<proteinExistence type="predicted"/>
<protein>
    <submittedName>
        <fullName evidence="3">Putative nwd2 protein</fullName>
    </submittedName>
</protein>
<keyword evidence="4" id="KW-1185">Reference proteome</keyword>
<name>A0A8H6Z9T9_9AGAR</name>
<dbReference type="PROSITE" id="PS50837">
    <property type="entry name" value="NACHT"/>
    <property type="match status" value="1"/>
</dbReference>
<evidence type="ECO:0000313" key="3">
    <source>
        <dbReference type="EMBL" id="KAF7372976.1"/>
    </source>
</evidence>
<dbReference type="Pfam" id="PF24883">
    <property type="entry name" value="NPHP3_N"/>
    <property type="match status" value="1"/>
</dbReference>
<accession>A0A8H6Z9T9</accession>
<dbReference type="PANTHER" id="PTHR10039:SF14">
    <property type="entry name" value="NACHT DOMAIN-CONTAINING PROTEIN"/>
    <property type="match status" value="1"/>
</dbReference>
<reference evidence="3" key="1">
    <citation type="submission" date="2020-05" db="EMBL/GenBank/DDBJ databases">
        <title>Mycena genomes resolve the evolution of fungal bioluminescence.</title>
        <authorList>
            <person name="Tsai I.J."/>
        </authorList>
    </citation>
    <scope>NUCLEOTIDE SEQUENCE</scope>
    <source>
        <strain evidence="3">160909Yilan</strain>
    </source>
</reference>
<dbReference type="InterPro" id="IPR007111">
    <property type="entry name" value="NACHT_NTPase"/>
</dbReference>